<dbReference type="SUPFAM" id="SSF63520">
    <property type="entry name" value="PTS-regulatory domain, PRD"/>
    <property type="match status" value="2"/>
</dbReference>
<dbReference type="RefSeq" id="WP_151141270.1">
    <property type="nucleotide sequence ID" value="NZ_VYWW01000001.1"/>
</dbReference>
<dbReference type="PANTHER" id="PTHR30185">
    <property type="entry name" value="CRYPTIC BETA-GLUCOSIDE BGL OPERON ANTITERMINATOR"/>
    <property type="match status" value="1"/>
</dbReference>
<dbReference type="PROSITE" id="PS51372">
    <property type="entry name" value="PRD_2"/>
    <property type="match status" value="2"/>
</dbReference>
<dbReference type="Pfam" id="PF03123">
    <property type="entry name" value="CAT_RBD"/>
    <property type="match status" value="1"/>
</dbReference>
<evidence type="ECO:0000256" key="1">
    <source>
        <dbReference type="ARBA" id="ARBA00022737"/>
    </source>
</evidence>
<dbReference type="InterPro" id="IPR050661">
    <property type="entry name" value="BglG_antiterminators"/>
</dbReference>
<dbReference type="SUPFAM" id="SSF50151">
    <property type="entry name" value="SacY-like RNA-binding domain"/>
    <property type="match status" value="1"/>
</dbReference>
<gene>
    <name evidence="3" type="ORF">F6H94_00410</name>
</gene>
<accession>A0A5N1IFN9</accession>
<dbReference type="Pfam" id="PF00874">
    <property type="entry name" value="PRD"/>
    <property type="match status" value="2"/>
</dbReference>
<feature type="domain" description="PRD" evidence="2">
    <location>
        <begin position="169"/>
        <end position="278"/>
    </location>
</feature>
<dbReference type="GO" id="GO:0003723">
    <property type="term" value="F:RNA binding"/>
    <property type="evidence" value="ECO:0007669"/>
    <property type="project" value="InterPro"/>
</dbReference>
<protein>
    <submittedName>
        <fullName evidence="3">PRD domain-containing protein</fullName>
    </submittedName>
</protein>
<dbReference type="OrthoDB" id="9813552at2"/>
<dbReference type="Proteomes" id="UP000327236">
    <property type="component" value="Unassembled WGS sequence"/>
</dbReference>
<dbReference type="AlphaFoldDB" id="A0A5N1IFN9"/>
<dbReference type="Gene3D" id="1.10.1790.10">
    <property type="entry name" value="PRD domain"/>
    <property type="match status" value="2"/>
</dbReference>
<name>A0A5N1IFN9_LACJE</name>
<dbReference type="InterPro" id="IPR004341">
    <property type="entry name" value="CAT_RNA-bd_dom"/>
</dbReference>
<dbReference type="InterPro" id="IPR036634">
    <property type="entry name" value="PRD_sf"/>
</dbReference>
<dbReference type="PANTHER" id="PTHR30185:SF15">
    <property type="entry name" value="CRYPTIC BETA-GLUCOSIDE BGL OPERON ANTITERMINATOR"/>
    <property type="match status" value="1"/>
</dbReference>
<dbReference type="InterPro" id="IPR036650">
    <property type="entry name" value="CAT_RNA-bd_dom_sf"/>
</dbReference>
<dbReference type="SMART" id="SM01061">
    <property type="entry name" value="CAT_RBD"/>
    <property type="match status" value="1"/>
</dbReference>
<keyword evidence="1" id="KW-0677">Repeat</keyword>
<reference evidence="3 4" key="1">
    <citation type="submission" date="2019-09" db="EMBL/GenBank/DDBJ databases">
        <title>Draft genome sequence assemblies of isolates from the urinary tract.</title>
        <authorList>
            <person name="Mores C.R."/>
            <person name="Putonti C."/>
            <person name="Wolfe A.J."/>
        </authorList>
    </citation>
    <scope>NUCLEOTIDE SEQUENCE [LARGE SCALE GENOMIC DNA]</scope>
    <source>
        <strain evidence="3 4">UMB246</strain>
    </source>
</reference>
<sequence length="278" mass="31918">MIFEKSYNNSAALVKDEAGVEWIVIGKGIGFGKKAGDVIEEEKIERRFKNTDQDTTLKTVTSLSSLALSLTNKMVELSQRELGIKFDNYAYTSLADHVDFMLTRSKENLVLDNQMMQWEVIKLYPKEVAVAKELVTMVEKEAKVTLPDSEVVFLTYHLVNVGFDKETVQETMELSKLLDGILRIVSLETGKKLDRTSFNYSRFVTHLRALLIQIIKKQERKNDGLDPIFGQLMKQKYPETSKVVTKIAYFIKEKTGYQLSEDDEVYLILHAWRVCIIN</sequence>
<feature type="domain" description="PRD" evidence="2">
    <location>
        <begin position="62"/>
        <end position="168"/>
    </location>
</feature>
<comment type="caution">
    <text evidence="3">The sequence shown here is derived from an EMBL/GenBank/DDBJ whole genome shotgun (WGS) entry which is preliminary data.</text>
</comment>
<dbReference type="InterPro" id="IPR011608">
    <property type="entry name" value="PRD"/>
</dbReference>
<proteinExistence type="predicted"/>
<dbReference type="Gene3D" id="2.30.24.10">
    <property type="entry name" value="CAT RNA-binding domain"/>
    <property type="match status" value="1"/>
</dbReference>
<evidence type="ECO:0000313" key="4">
    <source>
        <dbReference type="Proteomes" id="UP000327236"/>
    </source>
</evidence>
<dbReference type="EMBL" id="VYWW01000001">
    <property type="protein sequence ID" value="KAA9324462.1"/>
    <property type="molecule type" value="Genomic_DNA"/>
</dbReference>
<dbReference type="GO" id="GO:0006355">
    <property type="term" value="P:regulation of DNA-templated transcription"/>
    <property type="evidence" value="ECO:0007669"/>
    <property type="project" value="InterPro"/>
</dbReference>
<evidence type="ECO:0000259" key="2">
    <source>
        <dbReference type="PROSITE" id="PS51372"/>
    </source>
</evidence>
<evidence type="ECO:0000313" key="3">
    <source>
        <dbReference type="EMBL" id="KAA9324462.1"/>
    </source>
</evidence>
<organism evidence="3 4">
    <name type="scientific">Lactobacillus jensenii</name>
    <dbReference type="NCBI Taxonomy" id="109790"/>
    <lineage>
        <taxon>Bacteria</taxon>
        <taxon>Bacillati</taxon>
        <taxon>Bacillota</taxon>
        <taxon>Bacilli</taxon>
        <taxon>Lactobacillales</taxon>
        <taxon>Lactobacillaceae</taxon>
        <taxon>Lactobacillus</taxon>
    </lineage>
</organism>